<protein>
    <recommendedName>
        <fullName evidence="6 7">Large ribosomal subunit protein bL9</fullName>
    </recommendedName>
</protein>
<comment type="similarity">
    <text evidence="1 7">Belongs to the bacterial ribosomal protein bL9 family.</text>
</comment>
<evidence type="ECO:0000256" key="1">
    <source>
        <dbReference type="ARBA" id="ARBA00010605"/>
    </source>
</evidence>
<dbReference type="SUPFAM" id="SSF55653">
    <property type="entry name" value="Ribosomal protein L9 C-domain"/>
    <property type="match status" value="1"/>
</dbReference>
<comment type="function">
    <text evidence="7">Binds to the 23S rRNA.</text>
</comment>
<dbReference type="SUPFAM" id="SSF55658">
    <property type="entry name" value="L9 N-domain-like"/>
    <property type="match status" value="1"/>
</dbReference>
<dbReference type="GO" id="GO:1990904">
    <property type="term" value="C:ribonucleoprotein complex"/>
    <property type="evidence" value="ECO:0007669"/>
    <property type="project" value="UniProtKB-KW"/>
</dbReference>
<keyword evidence="3 7" id="KW-0694">RNA-binding</keyword>
<dbReference type="InterPro" id="IPR020070">
    <property type="entry name" value="Ribosomal_bL9_N"/>
</dbReference>
<dbReference type="InterPro" id="IPR009027">
    <property type="entry name" value="Ribosomal_bL9/RNase_H1_N"/>
</dbReference>
<dbReference type="EMBL" id="DSTK01000022">
    <property type="protein sequence ID" value="HFK97161.1"/>
    <property type="molecule type" value="Genomic_DNA"/>
</dbReference>
<dbReference type="AlphaFoldDB" id="A0A832EDD1"/>
<dbReference type="InterPro" id="IPR020594">
    <property type="entry name" value="Ribosomal_bL9_bac/chp"/>
</dbReference>
<feature type="domain" description="Ribosomal protein L9" evidence="8">
    <location>
        <begin position="13"/>
        <end position="40"/>
    </location>
</feature>
<dbReference type="InterPro" id="IPR000244">
    <property type="entry name" value="Ribosomal_bL9"/>
</dbReference>
<name>A0A832EDD1_9BACT</name>
<evidence type="ECO:0000256" key="4">
    <source>
        <dbReference type="ARBA" id="ARBA00022980"/>
    </source>
</evidence>
<evidence type="ECO:0000259" key="8">
    <source>
        <dbReference type="PROSITE" id="PS00651"/>
    </source>
</evidence>
<dbReference type="Pfam" id="PF03948">
    <property type="entry name" value="Ribosomal_L9_C"/>
    <property type="match status" value="1"/>
</dbReference>
<evidence type="ECO:0000256" key="5">
    <source>
        <dbReference type="ARBA" id="ARBA00023274"/>
    </source>
</evidence>
<evidence type="ECO:0000256" key="3">
    <source>
        <dbReference type="ARBA" id="ARBA00022884"/>
    </source>
</evidence>
<reference evidence="9" key="1">
    <citation type="journal article" date="2020" name="mSystems">
        <title>Genome- and Community-Level Interaction Insights into Carbon Utilization and Element Cycling Functions of Hydrothermarchaeota in Hydrothermal Sediment.</title>
        <authorList>
            <person name="Zhou Z."/>
            <person name="Liu Y."/>
            <person name="Xu W."/>
            <person name="Pan J."/>
            <person name="Luo Z.H."/>
            <person name="Li M."/>
        </authorList>
    </citation>
    <scope>NUCLEOTIDE SEQUENCE [LARGE SCALE GENOMIC DNA]</scope>
    <source>
        <strain evidence="9">SpSt-456</strain>
    </source>
</reference>
<dbReference type="HAMAP" id="MF_00503">
    <property type="entry name" value="Ribosomal_bL9"/>
    <property type="match status" value="1"/>
</dbReference>
<dbReference type="Gene3D" id="3.10.430.100">
    <property type="entry name" value="Ribosomal protein L9, C-terminal domain"/>
    <property type="match status" value="1"/>
</dbReference>
<keyword evidence="2 7" id="KW-0699">rRNA-binding</keyword>
<comment type="caution">
    <text evidence="9">The sequence shown here is derived from an EMBL/GenBank/DDBJ whole genome shotgun (WGS) entry which is preliminary data.</text>
</comment>
<dbReference type="GO" id="GO:0019843">
    <property type="term" value="F:rRNA binding"/>
    <property type="evidence" value="ECO:0007669"/>
    <property type="project" value="UniProtKB-UniRule"/>
</dbReference>
<evidence type="ECO:0000256" key="7">
    <source>
        <dbReference type="HAMAP-Rule" id="MF_00503"/>
    </source>
</evidence>
<dbReference type="InterPro" id="IPR036791">
    <property type="entry name" value="Ribosomal_bL9_C_sf"/>
</dbReference>
<evidence type="ECO:0000256" key="2">
    <source>
        <dbReference type="ARBA" id="ARBA00022730"/>
    </source>
</evidence>
<dbReference type="InterPro" id="IPR036935">
    <property type="entry name" value="Ribosomal_bL9_N_sf"/>
</dbReference>
<dbReference type="GO" id="GO:0006412">
    <property type="term" value="P:translation"/>
    <property type="evidence" value="ECO:0007669"/>
    <property type="project" value="UniProtKB-UniRule"/>
</dbReference>
<organism evidence="9">
    <name type="scientific">Desulfacinum infernum</name>
    <dbReference type="NCBI Taxonomy" id="35837"/>
    <lineage>
        <taxon>Bacteria</taxon>
        <taxon>Pseudomonadati</taxon>
        <taxon>Thermodesulfobacteriota</taxon>
        <taxon>Syntrophobacteria</taxon>
        <taxon>Syntrophobacterales</taxon>
        <taxon>Syntrophobacteraceae</taxon>
        <taxon>Desulfacinum</taxon>
    </lineage>
</organism>
<dbReference type="PANTHER" id="PTHR21368">
    <property type="entry name" value="50S RIBOSOMAL PROTEIN L9"/>
    <property type="match status" value="1"/>
</dbReference>
<gene>
    <name evidence="7" type="primary">rplI</name>
    <name evidence="9" type="ORF">ENS06_07535</name>
</gene>
<evidence type="ECO:0000313" key="9">
    <source>
        <dbReference type="EMBL" id="HFK97161.1"/>
    </source>
</evidence>
<dbReference type="FunFam" id="3.40.5.10:FF:000003">
    <property type="entry name" value="50S ribosomal protein L9"/>
    <property type="match status" value="1"/>
</dbReference>
<dbReference type="NCBIfam" id="TIGR00158">
    <property type="entry name" value="L9"/>
    <property type="match status" value="1"/>
</dbReference>
<dbReference type="PROSITE" id="PS00651">
    <property type="entry name" value="RIBOSOMAL_L9"/>
    <property type="match status" value="1"/>
</dbReference>
<dbReference type="GO" id="GO:0003735">
    <property type="term" value="F:structural constituent of ribosome"/>
    <property type="evidence" value="ECO:0007669"/>
    <property type="project" value="InterPro"/>
</dbReference>
<proteinExistence type="inferred from homology"/>
<dbReference type="GO" id="GO:0005840">
    <property type="term" value="C:ribosome"/>
    <property type="evidence" value="ECO:0007669"/>
    <property type="project" value="UniProtKB-KW"/>
</dbReference>
<dbReference type="Pfam" id="PF01281">
    <property type="entry name" value="Ribosomal_L9_N"/>
    <property type="match status" value="1"/>
</dbReference>
<sequence>MKVILTENIPNLGQIGDIVKVAPGYARNYLLPKGLALEASSAKIRELEHHKRLLAQKKERVRRQMLSVAEKLNETTLTFVRKVIEEDKLYGSVNATDIHKALQDKGFDLDKRFILLDQPIKQLGEFPVPVKVDADITATITVVVSKEE</sequence>
<keyword evidence="4 7" id="KW-0689">Ribosomal protein</keyword>
<keyword evidence="5 7" id="KW-0687">Ribonucleoprotein</keyword>
<accession>A0A832EDD1</accession>
<dbReference type="InterPro" id="IPR020069">
    <property type="entry name" value="Ribosomal_bL9_C"/>
</dbReference>
<evidence type="ECO:0000256" key="6">
    <source>
        <dbReference type="ARBA" id="ARBA00035292"/>
    </source>
</evidence>
<dbReference type="Gene3D" id="3.40.5.10">
    <property type="entry name" value="Ribosomal protein L9, N-terminal domain"/>
    <property type="match status" value="1"/>
</dbReference>